<dbReference type="RefSeq" id="WP_054402868.1">
    <property type="nucleotide sequence ID" value="NZ_LIUT01000001.1"/>
</dbReference>
<dbReference type="Gene3D" id="3.40.630.30">
    <property type="match status" value="1"/>
</dbReference>
<dbReference type="Pfam" id="PF00583">
    <property type="entry name" value="Acetyltransf_1"/>
    <property type="match status" value="1"/>
</dbReference>
<dbReference type="PANTHER" id="PTHR39173">
    <property type="entry name" value="ACETYLTRANSFERASE"/>
    <property type="match status" value="1"/>
</dbReference>
<proteinExistence type="predicted"/>
<accession>A0A0M1P5V6</accession>
<dbReference type="InterPro" id="IPR016181">
    <property type="entry name" value="Acyl_CoA_acyltransferase"/>
</dbReference>
<dbReference type="PANTHER" id="PTHR39173:SF1">
    <property type="entry name" value="ACETYLTRANSFERASE"/>
    <property type="match status" value="1"/>
</dbReference>
<dbReference type="InterPro" id="IPR000182">
    <property type="entry name" value="GNAT_dom"/>
</dbReference>
<reference evidence="3" key="1">
    <citation type="submission" date="2015-08" db="EMBL/GenBank/DDBJ databases">
        <title>Genome sequencing project for genomic taxonomy and phylogenomics of Bacillus-like bacteria.</title>
        <authorList>
            <person name="Liu B."/>
            <person name="Wang J."/>
            <person name="Zhu Y."/>
            <person name="Liu G."/>
            <person name="Chen Q."/>
            <person name="Chen Z."/>
            <person name="Lan J."/>
            <person name="Che J."/>
            <person name="Ge C."/>
            <person name="Shi H."/>
            <person name="Pan Z."/>
            <person name="Liu X."/>
        </authorList>
    </citation>
    <scope>NUCLEOTIDE SEQUENCE [LARGE SCALE GENOMIC DNA]</scope>
    <source>
        <strain evidence="3">FJAT-22460</strain>
    </source>
</reference>
<gene>
    <name evidence="2" type="ORF">AM231_12410</name>
</gene>
<evidence type="ECO:0000313" key="3">
    <source>
        <dbReference type="Proteomes" id="UP000036932"/>
    </source>
</evidence>
<protein>
    <submittedName>
        <fullName evidence="2">GCN5 family acetyltransferase</fullName>
    </submittedName>
</protein>
<feature type="domain" description="N-acetyltransferase" evidence="1">
    <location>
        <begin position="3"/>
        <end position="171"/>
    </location>
</feature>
<dbReference type="PROSITE" id="PS51186">
    <property type="entry name" value="GNAT"/>
    <property type="match status" value="1"/>
</dbReference>
<dbReference type="SUPFAM" id="SSF55729">
    <property type="entry name" value="Acyl-CoA N-acyltransferases (Nat)"/>
    <property type="match status" value="1"/>
</dbReference>
<keyword evidence="3" id="KW-1185">Reference proteome</keyword>
<dbReference type="AlphaFoldDB" id="A0A0M1P5V6"/>
<dbReference type="GO" id="GO:0016747">
    <property type="term" value="F:acyltransferase activity, transferring groups other than amino-acyl groups"/>
    <property type="evidence" value="ECO:0007669"/>
    <property type="project" value="InterPro"/>
</dbReference>
<name>A0A0M1P5V6_9BACL</name>
<evidence type="ECO:0000259" key="1">
    <source>
        <dbReference type="PROSITE" id="PS51186"/>
    </source>
</evidence>
<organism evidence="2 3">
    <name type="scientific">Paenibacillus solani</name>
    <dbReference type="NCBI Taxonomy" id="1705565"/>
    <lineage>
        <taxon>Bacteria</taxon>
        <taxon>Bacillati</taxon>
        <taxon>Bacillota</taxon>
        <taxon>Bacilli</taxon>
        <taxon>Bacillales</taxon>
        <taxon>Paenibacillaceae</taxon>
        <taxon>Paenibacillus</taxon>
    </lineage>
</organism>
<comment type="caution">
    <text evidence="2">The sequence shown here is derived from an EMBL/GenBank/DDBJ whole genome shotgun (WGS) entry which is preliminary data.</text>
</comment>
<dbReference type="CDD" id="cd04301">
    <property type="entry name" value="NAT_SF"/>
    <property type="match status" value="1"/>
</dbReference>
<evidence type="ECO:0000313" key="2">
    <source>
        <dbReference type="EMBL" id="KOR89858.1"/>
    </source>
</evidence>
<dbReference type="OrthoDB" id="9797989at2"/>
<dbReference type="PATRIC" id="fig|1705565.3.peg.4502"/>
<dbReference type="EMBL" id="LIUT01000001">
    <property type="protein sequence ID" value="KOR89858.1"/>
    <property type="molecule type" value="Genomic_DNA"/>
</dbReference>
<dbReference type="Proteomes" id="UP000036932">
    <property type="component" value="Unassembled WGS sequence"/>
</dbReference>
<keyword evidence="2" id="KW-0808">Transferase</keyword>
<sequence>MVMELRELQEKESEGLLLMVQEIGDGGNGFVNSLNSINMEEFSSKVHRNYEIARSINLPDEYVPQTIYWLNHNDKPVGYGKLRHRLNEKLLELGGHIGYVIRPSERGKGYGKRMLAELIKKAQEKNISRVLLTCDESNLASRRIIEWNHGELSSIADGMCKYWIDTSQDLTRRDC</sequence>